<sequence length="161" mass="16778">MDVLSAAMAIGMRDTRGGTGQAVRRCAVLACALASVLAVLCVCFGSLTHHEDDGADGPASSSYMTDIANSEATPALPLSHSPSPTLAPAKPPALTHDCPPSERCAASTHQAALTLPAPEPPALLADKQSVRPRHTPTAWPTPRCPTRKHAPDLHVLQVQRT</sequence>
<evidence type="ECO:0000313" key="2">
    <source>
        <dbReference type="EMBL" id="GGO46300.1"/>
    </source>
</evidence>
<feature type="compositionally biased region" description="Polar residues" evidence="1">
    <location>
        <begin position="59"/>
        <end position="72"/>
    </location>
</feature>
<reference evidence="3" key="1">
    <citation type="journal article" date="2019" name="Int. J. Syst. Evol. Microbiol.">
        <title>The Global Catalogue of Microorganisms (GCM) 10K type strain sequencing project: providing services to taxonomists for standard genome sequencing and annotation.</title>
        <authorList>
            <consortium name="The Broad Institute Genomics Platform"/>
            <consortium name="The Broad Institute Genome Sequencing Center for Infectious Disease"/>
            <person name="Wu L."/>
            <person name="Ma J."/>
        </authorList>
    </citation>
    <scope>NUCLEOTIDE SEQUENCE [LARGE SCALE GENOMIC DNA]</scope>
    <source>
        <strain evidence="3">CGMCC 4.7349</strain>
    </source>
</reference>
<protein>
    <submittedName>
        <fullName evidence="2">Uncharacterized protein</fullName>
    </submittedName>
</protein>
<accession>A0ABQ2M347</accession>
<proteinExistence type="predicted"/>
<dbReference type="Proteomes" id="UP000656881">
    <property type="component" value="Unassembled WGS sequence"/>
</dbReference>
<evidence type="ECO:0000256" key="1">
    <source>
        <dbReference type="SAM" id="MobiDB-lite"/>
    </source>
</evidence>
<name>A0ABQ2M347_9ACTN</name>
<dbReference type="EMBL" id="BMNG01000007">
    <property type="protein sequence ID" value="GGO46300.1"/>
    <property type="molecule type" value="Genomic_DNA"/>
</dbReference>
<comment type="caution">
    <text evidence="2">The sequence shown here is derived from an EMBL/GenBank/DDBJ whole genome shotgun (WGS) entry which is preliminary data.</text>
</comment>
<feature type="region of interest" description="Disordered" evidence="1">
    <location>
        <begin position="53"/>
        <end position="151"/>
    </location>
</feature>
<feature type="compositionally biased region" description="Low complexity" evidence="1">
    <location>
        <begin position="81"/>
        <end position="95"/>
    </location>
</feature>
<keyword evidence="3" id="KW-1185">Reference proteome</keyword>
<organism evidence="2 3">
    <name type="scientific">Streptomyces lasiicapitis</name>
    <dbReference type="NCBI Taxonomy" id="1923961"/>
    <lineage>
        <taxon>Bacteria</taxon>
        <taxon>Bacillati</taxon>
        <taxon>Actinomycetota</taxon>
        <taxon>Actinomycetes</taxon>
        <taxon>Kitasatosporales</taxon>
        <taxon>Streptomycetaceae</taxon>
        <taxon>Streptomyces</taxon>
    </lineage>
</organism>
<evidence type="ECO:0000313" key="3">
    <source>
        <dbReference type="Proteomes" id="UP000656881"/>
    </source>
</evidence>
<gene>
    <name evidence="2" type="ORF">GCM10012286_36890</name>
</gene>